<organism evidence="2 3">
    <name type="scientific">Acholeplasma laidlawii (strain PG-8A)</name>
    <dbReference type="NCBI Taxonomy" id="441768"/>
    <lineage>
        <taxon>Bacteria</taxon>
        <taxon>Bacillati</taxon>
        <taxon>Mycoplasmatota</taxon>
        <taxon>Mollicutes</taxon>
        <taxon>Acholeplasmatales</taxon>
        <taxon>Acholeplasmataceae</taxon>
        <taxon>Acholeplasma</taxon>
    </lineage>
</organism>
<evidence type="ECO:0000256" key="1">
    <source>
        <dbReference type="SAM" id="Phobius"/>
    </source>
</evidence>
<keyword evidence="1" id="KW-0812">Transmembrane</keyword>
<evidence type="ECO:0000313" key="3">
    <source>
        <dbReference type="Proteomes" id="UP000008558"/>
    </source>
</evidence>
<feature type="transmembrane region" description="Helical" evidence="1">
    <location>
        <begin position="128"/>
        <end position="146"/>
    </location>
</feature>
<name>A9NHH4_ACHLI</name>
<keyword evidence="3" id="KW-1185">Reference proteome</keyword>
<gene>
    <name evidence="2" type="ordered locus">ACL_1205</name>
</gene>
<dbReference type="Proteomes" id="UP000008558">
    <property type="component" value="Chromosome"/>
</dbReference>
<dbReference type="AlphaFoldDB" id="A9NHH4"/>
<feature type="transmembrane region" description="Helical" evidence="1">
    <location>
        <begin position="53"/>
        <end position="77"/>
    </location>
</feature>
<dbReference type="GeneID" id="41339344"/>
<dbReference type="HOGENOM" id="CLU_1682817_0_0_14"/>
<proteinExistence type="predicted"/>
<sequence>MMVKLAFDLLKTKKYVIQGMIFLLLFLFIYFIVDYLNMSYEAMANQFGTYLVVINIFMNVIMAILSTLLMNLSTAMVEIKGRESKASNLGFVSVLFGILTYGCTSCVIAFFAAIGISFSVIALPLAGFPYKIMSLVLIVIGLGIVIRQIHSGVCKIKL</sequence>
<dbReference type="RefSeq" id="WP_012243135.1">
    <property type="nucleotide sequence ID" value="NC_010163.1"/>
</dbReference>
<dbReference type="KEGG" id="acl:ACL_1205"/>
<keyword evidence="1" id="KW-0472">Membrane</keyword>
<dbReference type="EMBL" id="CP000896">
    <property type="protein sequence ID" value="ABX81804.1"/>
    <property type="molecule type" value="Genomic_DNA"/>
</dbReference>
<feature type="transmembrane region" description="Helical" evidence="1">
    <location>
        <begin position="15"/>
        <end position="33"/>
    </location>
</feature>
<keyword evidence="1" id="KW-1133">Transmembrane helix</keyword>
<reference evidence="2 3" key="1">
    <citation type="journal article" date="2011" name="J. Bacteriol.">
        <title>Complete genome and proteome of Acholeplasma laidlawii.</title>
        <authorList>
            <person name="Lazarev V.N."/>
            <person name="Levitskii S.A."/>
            <person name="Basovskii Y.I."/>
            <person name="Chukin M.M."/>
            <person name="Akopian T.A."/>
            <person name="Vereshchagin V.V."/>
            <person name="Kostrjukova E.S."/>
            <person name="Kovaleva G.Y."/>
            <person name="Kazanov M.D."/>
            <person name="Malko D.B."/>
            <person name="Vitreschak A.G."/>
            <person name="Sernova N.V."/>
            <person name="Gelfand M.S."/>
            <person name="Demina I.A."/>
            <person name="Serebryakova M.V."/>
            <person name="Galyamina M.A."/>
            <person name="Vtyurin N.N."/>
            <person name="Rogov S.I."/>
            <person name="Alexeev D.G."/>
            <person name="Ladygina V.G."/>
            <person name="Govorun V.M."/>
        </authorList>
    </citation>
    <scope>NUCLEOTIDE SEQUENCE [LARGE SCALE GENOMIC DNA]</scope>
    <source>
        <strain evidence="2 3">PG-8A</strain>
    </source>
</reference>
<feature type="transmembrane region" description="Helical" evidence="1">
    <location>
        <begin position="89"/>
        <end position="122"/>
    </location>
</feature>
<dbReference type="eggNOG" id="ENOG5032WHH">
    <property type="taxonomic scope" value="Bacteria"/>
</dbReference>
<accession>A9NHH4</accession>
<protein>
    <submittedName>
        <fullName evidence="2">Integral membrane protein</fullName>
    </submittedName>
</protein>
<evidence type="ECO:0000313" key="2">
    <source>
        <dbReference type="EMBL" id="ABX81804.1"/>
    </source>
</evidence>
<dbReference type="STRING" id="441768.ACL_1205"/>